<dbReference type="GO" id="GO:0020037">
    <property type="term" value="F:heme binding"/>
    <property type="evidence" value="ECO:0007669"/>
    <property type="project" value="InterPro"/>
</dbReference>
<dbReference type="STRING" id="1447875.A0A2B7WES8"/>
<dbReference type="GO" id="GO:0005506">
    <property type="term" value="F:iron ion binding"/>
    <property type="evidence" value="ECO:0007669"/>
    <property type="project" value="InterPro"/>
</dbReference>
<dbReference type="EMBL" id="PDNB01000401">
    <property type="protein sequence ID" value="PGG95116.1"/>
    <property type="molecule type" value="Genomic_DNA"/>
</dbReference>
<name>A0A2B7WES8_9EURO</name>
<reference evidence="7 8" key="1">
    <citation type="submission" date="2017-10" db="EMBL/GenBank/DDBJ databases">
        <title>Comparative genomics in systemic dimorphic fungi from Ajellomycetaceae.</title>
        <authorList>
            <person name="Munoz J.F."/>
            <person name="Mcewen J.G."/>
            <person name="Clay O.K."/>
            <person name="Cuomo C.A."/>
        </authorList>
    </citation>
    <scope>NUCLEOTIDE SEQUENCE [LARGE SCALE GENOMIC DNA]</scope>
    <source>
        <strain evidence="7 8">UAMH5409</strain>
    </source>
</reference>
<comment type="similarity">
    <text evidence="2">Belongs to the cytochrome P450 family.</text>
</comment>
<dbReference type="InterPro" id="IPR047146">
    <property type="entry name" value="Cyt_P450_E_CYP52_fungi"/>
</dbReference>
<dbReference type="GO" id="GO:0016705">
    <property type="term" value="F:oxidoreductase activity, acting on paired donors, with incorporation or reduction of molecular oxygen"/>
    <property type="evidence" value="ECO:0007669"/>
    <property type="project" value="InterPro"/>
</dbReference>
<dbReference type="PANTHER" id="PTHR24287:SF17">
    <property type="entry name" value="P450, PUTATIVE (EUROFUNG)-RELATED"/>
    <property type="match status" value="1"/>
</dbReference>
<protein>
    <submittedName>
        <fullName evidence="7">Uncharacterized protein</fullName>
    </submittedName>
</protein>
<evidence type="ECO:0000256" key="5">
    <source>
        <dbReference type="ARBA" id="ARBA00023004"/>
    </source>
</evidence>
<dbReference type="OrthoDB" id="1470350at2759"/>
<sequence>MDISTGMFLGTSMKILSSAESAINEGQQFAEAFDYAQRAVSGIDDLNLLNFFTKLIIGDRRLKKSLQSIHSFIDNTLQRMINSHTAQLGQARMEQDGEKSFFQALLGEGRTKEDMRCDILGIMLAGRDSMTSLLSSTWYLLSKHPQVFRRLRDEFSVLNGRQPTKADLNSFPYLRMVNQEGRPCGGQHFSASSRQ</sequence>
<evidence type="ECO:0000256" key="1">
    <source>
        <dbReference type="ARBA" id="ARBA00001971"/>
    </source>
</evidence>
<gene>
    <name evidence="7" type="ORF">AJ79_10247</name>
</gene>
<dbReference type="InterPro" id="IPR036396">
    <property type="entry name" value="Cyt_P450_sf"/>
</dbReference>
<proteinExistence type="inferred from homology"/>
<dbReference type="AlphaFoldDB" id="A0A2B7WES8"/>
<evidence type="ECO:0000256" key="2">
    <source>
        <dbReference type="ARBA" id="ARBA00010617"/>
    </source>
</evidence>
<keyword evidence="8" id="KW-1185">Reference proteome</keyword>
<dbReference type="InterPro" id="IPR001128">
    <property type="entry name" value="Cyt_P450"/>
</dbReference>
<evidence type="ECO:0000256" key="3">
    <source>
        <dbReference type="ARBA" id="ARBA00022723"/>
    </source>
</evidence>
<evidence type="ECO:0000256" key="4">
    <source>
        <dbReference type="ARBA" id="ARBA00023002"/>
    </source>
</evidence>
<keyword evidence="6" id="KW-0503">Monooxygenase</keyword>
<accession>A0A2B7WES8</accession>
<evidence type="ECO:0000313" key="8">
    <source>
        <dbReference type="Proteomes" id="UP000223968"/>
    </source>
</evidence>
<comment type="cofactor">
    <cofactor evidence="1">
        <name>heme</name>
        <dbReference type="ChEBI" id="CHEBI:30413"/>
    </cofactor>
</comment>
<dbReference type="SUPFAM" id="SSF48264">
    <property type="entry name" value="Cytochrome P450"/>
    <property type="match status" value="1"/>
</dbReference>
<keyword evidence="4" id="KW-0560">Oxidoreductase</keyword>
<keyword evidence="5" id="KW-0408">Iron</keyword>
<organism evidence="7 8">
    <name type="scientific">Helicocarpus griseus UAMH5409</name>
    <dbReference type="NCBI Taxonomy" id="1447875"/>
    <lineage>
        <taxon>Eukaryota</taxon>
        <taxon>Fungi</taxon>
        <taxon>Dikarya</taxon>
        <taxon>Ascomycota</taxon>
        <taxon>Pezizomycotina</taxon>
        <taxon>Eurotiomycetes</taxon>
        <taxon>Eurotiomycetidae</taxon>
        <taxon>Onygenales</taxon>
        <taxon>Ajellomycetaceae</taxon>
        <taxon>Helicocarpus</taxon>
    </lineage>
</organism>
<evidence type="ECO:0000313" key="7">
    <source>
        <dbReference type="EMBL" id="PGG95116.1"/>
    </source>
</evidence>
<comment type="caution">
    <text evidence="7">The sequence shown here is derived from an EMBL/GenBank/DDBJ whole genome shotgun (WGS) entry which is preliminary data.</text>
</comment>
<evidence type="ECO:0000256" key="6">
    <source>
        <dbReference type="ARBA" id="ARBA00023033"/>
    </source>
</evidence>
<dbReference type="Proteomes" id="UP000223968">
    <property type="component" value="Unassembled WGS sequence"/>
</dbReference>
<dbReference type="GO" id="GO:0004497">
    <property type="term" value="F:monooxygenase activity"/>
    <property type="evidence" value="ECO:0007669"/>
    <property type="project" value="UniProtKB-KW"/>
</dbReference>
<keyword evidence="3" id="KW-0479">Metal-binding</keyword>
<dbReference type="PANTHER" id="PTHR24287">
    <property type="entry name" value="P450, PUTATIVE (EUROFUNG)-RELATED"/>
    <property type="match status" value="1"/>
</dbReference>
<dbReference type="Gene3D" id="1.10.630.10">
    <property type="entry name" value="Cytochrome P450"/>
    <property type="match status" value="1"/>
</dbReference>
<dbReference type="Pfam" id="PF00067">
    <property type="entry name" value="p450"/>
    <property type="match status" value="1"/>
</dbReference>